<dbReference type="SUPFAM" id="SSF63380">
    <property type="entry name" value="Riboflavin synthase domain-like"/>
    <property type="match status" value="1"/>
</dbReference>
<dbReference type="Gene3D" id="2.40.30.10">
    <property type="entry name" value="Translation factors"/>
    <property type="match status" value="1"/>
</dbReference>
<reference evidence="3 4" key="1">
    <citation type="journal article" date="2016" name="Nat. Commun.">
        <title>Thousands of microbial genomes shed light on interconnected biogeochemical processes in an aquifer system.</title>
        <authorList>
            <person name="Anantharaman K."/>
            <person name="Brown C.T."/>
            <person name="Hug L.A."/>
            <person name="Sharon I."/>
            <person name="Castelle C.J."/>
            <person name="Probst A.J."/>
            <person name="Thomas B.C."/>
            <person name="Singh A."/>
            <person name="Wilkins M.J."/>
            <person name="Karaoz U."/>
            <person name="Brodie E.L."/>
            <person name="Williams K.H."/>
            <person name="Hubbard S.S."/>
            <person name="Banfield J.F."/>
        </authorList>
    </citation>
    <scope>NUCLEOTIDE SEQUENCE [LARGE SCALE GENOMIC DNA]</scope>
</reference>
<evidence type="ECO:0000256" key="1">
    <source>
        <dbReference type="PIRSR" id="PIRSR006816-2"/>
    </source>
</evidence>
<dbReference type="PROSITE" id="PS51384">
    <property type="entry name" value="FAD_FR"/>
    <property type="match status" value="1"/>
</dbReference>
<dbReference type="PRINTS" id="PR00406">
    <property type="entry name" value="CYTB5RDTASE"/>
</dbReference>
<dbReference type="Pfam" id="PF00175">
    <property type="entry name" value="NAD_binding_1"/>
    <property type="match status" value="1"/>
</dbReference>
<sequence length="278" mass="30883">MNPNIYLPYISEITDIKQETPDTRTYDVKIKKKDEARLFVSRPGQFVEASVFGAGEAPFGLTTSPHEPGVMTFTVRACGRVTNALAELKKGDEIGIKGPLGNSFLDKIDSRGKDVLVIGGGIGLPPLRSMIDHIFNHRLDYRDFTILYGARTPADRVYKYQLSDWEKKTDLKLIQTVDVADKEWTGNVGVVTTLFPKLKLDIPNTVVYTCGPPIMIKFVIIELLKLGLPEKQIVSTLERYMKCGVGKGGHCCIGNKYVCTEGPVFDYTEIKGLAEEAF</sequence>
<comment type="caution">
    <text evidence="3">The sequence shown here is derived from an EMBL/GenBank/DDBJ whole genome shotgun (WGS) entry which is preliminary data.</text>
</comment>
<keyword evidence="1" id="KW-0411">Iron-sulfur</keyword>
<dbReference type="GO" id="GO:0046872">
    <property type="term" value="F:metal ion binding"/>
    <property type="evidence" value="ECO:0007669"/>
    <property type="project" value="UniProtKB-KW"/>
</dbReference>
<dbReference type="Pfam" id="PF00970">
    <property type="entry name" value="FAD_binding_6"/>
    <property type="match status" value="1"/>
</dbReference>
<dbReference type="CDD" id="cd06221">
    <property type="entry name" value="sulfite_reductase_like"/>
    <property type="match status" value="1"/>
</dbReference>
<protein>
    <recommendedName>
        <fullName evidence="2">FAD-binding FR-type domain-containing protein</fullName>
    </recommendedName>
</protein>
<keyword evidence="1" id="KW-0479">Metal-binding</keyword>
<dbReference type="InterPro" id="IPR001433">
    <property type="entry name" value="OxRdtase_FAD/NAD-bd"/>
</dbReference>
<dbReference type="PANTHER" id="PTHR43513">
    <property type="entry name" value="DIHYDROOROTATE DEHYDROGENASE B (NAD(+)), ELECTRON TRANSFER SUBUNIT"/>
    <property type="match status" value="1"/>
</dbReference>
<dbReference type="InterPro" id="IPR017927">
    <property type="entry name" value="FAD-bd_FR_type"/>
</dbReference>
<dbReference type="InterPro" id="IPR012165">
    <property type="entry name" value="Cyt_c3_hydrogenase_gsu"/>
</dbReference>
<evidence type="ECO:0000313" key="4">
    <source>
        <dbReference type="Proteomes" id="UP000177230"/>
    </source>
</evidence>
<keyword evidence="1" id="KW-0001">2Fe-2S</keyword>
<accession>A0A1F5RCS0</accession>
<feature type="binding site" evidence="1">
    <location>
        <position position="251"/>
    </location>
    <ligand>
        <name>[2Fe-2S] cluster</name>
        <dbReference type="ChEBI" id="CHEBI:190135"/>
    </ligand>
</feature>
<dbReference type="EMBL" id="MFFM01000034">
    <property type="protein sequence ID" value="OGF12158.1"/>
    <property type="molecule type" value="Genomic_DNA"/>
</dbReference>
<dbReference type="Pfam" id="PF10418">
    <property type="entry name" value="DHODB_Fe-S_bind"/>
    <property type="match status" value="1"/>
</dbReference>
<dbReference type="Gene3D" id="3.40.50.80">
    <property type="entry name" value="Nucleotide-binding domain of ferredoxin-NADP reductase (FNR) module"/>
    <property type="match status" value="1"/>
</dbReference>
<dbReference type="GO" id="GO:0016491">
    <property type="term" value="F:oxidoreductase activity"/>
    <property type="evidence" value="ECO:0007669"/>
    <property type="project" value="InterPro"/>
</dbReference>
<proteinExistence type="predicted"/>
<name>A0A1F5RCS0_9BACT</name>
<dbReference type="InterPro" id="IPR001709">
    <property type="entry name" value="Flavoprot_Pyr_Nucl_cyt_Rdtase"/>
</dbReference>
<dbReference type="InterPro" id="IPR039261">
    <property type="entry name" value="FNR_nucleotide-bd"/>
</dbReference>
<keyword evidence="1" id="KW-0408">Iron</keyword>
<evidence type="ECO:0000259" key="2">
    <source>
        <dbReference type="PROSITE" id="PS51384"/>
    </source>
</evidence>
<dbReference type="Proteomes" id="UP000177230">
    <property type="component" value="Unassembled WGS sequence"/>
</dbReference>
<dbReference type="InterPro" id="IPR008333">
    <property type="entry name" value="Cbr1-like_FAD-bd_dom"/>
</dbReference>
<dbReference type="InterPro" id="IPR050353">
    <property type="entry name" value="PyrK_electron_transfer"/>
</dbReference>
<organism evidence="3 4">
    <name type="scientific">Candidatus Edwardsbacteria bacterium GWF2_54_11</name>
    <dbReference type="NCBI Taxonomy" id="1817851"/>
    <lineage>
        <taxon>Bacteria</taxon>
        <taxon>Candidatus Edwardsiibacteriota</taxon>
    </lineage>
</organism>
<dbReference type="SUPFAM" id="SSF52343">
    <property type="entry name" value="Ferredoxin reductase-like, C-terminal NADP-linked domain"/>
    <property type="match status" value="1"/>
</dbReference>
<dbReference type="GO" id="GO:0050660">
    <property type="term" value="F:flavin adenine dinucleotide binding"/>
    <property type="evidence" value="ECO:0007669"/>
    <property type="project" value="InterPro"/>
</dbReference>
<dbReference type="GO" id="GO:0006221">
    <property type="term" value="P:pyrimidine nucleotide biosynthetic process"/>
    <property type="evidence" value="ECO:0007669"/>
    <property type="project" value="InterPro"/>
</dbReference>
<feature type="binding site" evidence="1">
    <location>
        <position position="243"/>
    </location>
    <ligand>
        <name>[2Fe-2S] cluster</name>
        <dbReference type="ChEBI" id="CHEBI:190135"/>
    </ligand>
</feature>
<evidence type="ECO:0000313" key="3">
    <source>
        <dbReference type="EMBL" id="OGF12158.1"/>
    </source>
</evidence>
<dbReference type="AlphaFoldDB" id="A0A1F5RCS0"/>
<dbReference type="GO" id="GO:0051537">
    <property type="term" value="F:2 iron, 2 sulfur cluster binding"/>
    <property type="evidence" value="ECO:0007669"/>
    <property type="project" value="UniProtKB-KW"/>
</dbReference>
<gene>
    <name evidence="3" type="ORF">A2024_04005</name>
</gene>
<feature type="domain" description="FAD-binding FR-type" evidence="2">
    <location>
        <begin position="6"/>
        <end position="106"/>
    </location>
</feature>
<dbReference type="PRINTS" id="PR00371">
    <property type="entry name" value="FPNCR"/>
</dbReference>
<dbReference type="PIRSF" id="PIRSF006816">
    <property type="entry name" value="Cyc3_hyd_g"/>
    <property type="match status" value="1"/>
</dbReference>
<dbReference type="InterPro" id="IPR017938">
    <property type="entry name" value="Riboflavin_synthase-like_b-brl"/>
</dbReference>
<feature type="binding site" evidence="1">
    <location>
        <position position="259"/>
    </location>
    <ligand>
        <name>[2Fe-2S] cluster</name>
        <dbReference type="ChEBI" id="CHEBI:190135"/>
    </ligand>
</feature>
<dbReference type="PANTHER" id="PTHR43513:SF1">
    <property type="entry name" value="ANAEROBIC SULFITE REDUCTASE SUBUNIT B"/>
    <property type="match status" value="1"/>
</dbReference>
<comment type="cofactor">
    <cofactor evidence="1">
        <name>[2Fe-2S] cluster</name>
        <dbReference type="ChEBI" id="CHEBI:190135"/>
    </cofactor>
    <text evidence="1">Binds 1 [2Fe-2S] cluster per subunit.</text>
</comment>
<dbReference type="InterPro" id="IPR019480">
    <property type="entry name" value="Dihydroorotate_DH_Fe-S-bd"/>
</dbReference>